<name>A0A5Q0LBI0_9ACTN</name>
<keyword evidence="2" id="KW-1185">Reference proteome</keyword>
<dbReference type="Proteomes" id="UP000326179">
    <property type="component" value="Chromosome"/>
</dbReference>
<reference evidence="1 2" key="1">
    <citation type="submission" date="2019-10" db="EMBL/GenBank/DDBJ databases">
        <title>A novel species.</title>
        <authorList>
            <person name="Gao J."/>
        </authorList>
    </citation>
    <scope>NUCLEOTIDE SEQUENCE [LARGE SCALE GENOMIC DNA]</scope>
    <source>
        <strain evidence="1 2">QMT-28</strain>
    </source>
</reference>
<evidence type="ECO:0000313" key="2">
    <source>
        <dbReference type="Proteomes" id="UP000326179"/>
    </source>
</evidence>
<proteinExistence type="predicted"/>
<gene>
    <name evidence="1" type="ORF">GFH48_14385</name>
</gene>
<dbReference type="AlphaFoldDB" id="A0A5Q0LBI0"/>
<sequence>MADCKDSGRAHFPLSAMHYMETWHRAKWESRYELAGIMRQLSGYLPLAPMFRLQRAEIEEAIVEKLGIKGYVPAPEVGAFGHGVDHAFASTSGRFVYVESLGDENLDSPPIKMEDDPIRILKSSGDAVYQWASLAGSPDSLDIEGIDRITQHRRGSLYAESQQIKMERWTSSGGRDLLDRAVITDDFNLALDEINEICEIRGVTPMSLVRSREDIVELWRSIPTMHVYSSLRMQRFRNSHQKWSQHDLADLLALSAAIPYCDIVVTERQWCHFAKQAKLDRAYGTLIASSVDAALVKVNEFTA</sequence>
<dbReference type="EMBL" id="CP045643">
    <property type="protein sequence ID" value="QFZ74288.1"/>
    <property type="molecule type" value="Genomic_DNA"/>
</dbReference>
<organism evidence="1 2">
    <name type="scientific">Streptomyces fagopyri</name>
    <dbReference type="NCBI Taxonomy" id="2662397"/>
    <lineage>
        <taxon>Bacteria</taxon>
        <taxon>Bacillati</taxon>
        <taxon>Actinomycetota</taxon>
        <taxon>Actinomycetes</taxon>
        <taxon>Kitasatosporales</taxon>
        <taxon>Streptomycetaceae</taxon>
        <taxon>Streptomyces</taxon>
    </lineage>
</organism>
<evidence type="ECO:0000313" key="1">
    <source>
        <dbReference type="EMBL" id="QFZ74288.1"/>
    </source>
</evidence>
<dbReference type="RefSeq" id="WP_153288621.1">
    <property type="nucleotide sequence ID" value="NZ_CP045643.1"/>
</dbReference>
<accession>A0A5Q0LBI0</accession>
<dbReference type="KEGG" id="sfy:GFH48_14385"/>
<protein>
    <submittedName>
        <fullName evidence="1">Uncharacterized protein</fullName>
    </submittedName>
</protein>